<dbReference type="EMBL" id="JAUCMX010000024">
    <property type="protein sequence ID" value="KAK3511592.1"/>
    <property type="molecule type" value="Genomic_DNA"/>
</dbReference>
<evidence type="ECO:0000256" key="1">
    <source>
        <dbReference type="ARBA" id="ARBA00022737"/>
    </source>
</evidence>
<dbReference type="PANTHER" id="PTHR46046:SF3">
    <property type="entry name" value="PEPTIDYL-PROLYL CIS-TRANS ISOMERASE FKBP10"/>
    <property type="match status" value="1"/>
</dbReference>
<dbReference type="EC" id="5.2.1.8" evidence="2"/>
<keyword evidence="2" id="KW-0413">Isomerase</keyword>
<proteinExistence type="predicted"/>
<evidence type="ECO:0000259" key="3">
    <source>
        <dbReference type="PROSITE" id="PS50059"/>
    </source>
</evidence>
<sequence>MVVDFRRAQSDHSPLHRRIRCGDRQEHQIPWCASSGELHLVTQHHLHHQESPVAPLLPAETEESPSTSPHPDHVLQIYHRVLSSCITAWFGNCTISDCKTLQQIVRTAEKIIGVSLPSITDMYTTRCICKANSIVDDPSHTLFTLFPSGKSTDLGRPAQATLGQAEVIEGLDQGLKDMCVGEKREVIVPPHFGHGQNEGSLVPADAVLIFELELLDLRKGVPKGFLFVWLEETPDPLFSYMDLNQDGEVPLEENIKFRIINNFISNPFFVHTLAFPSL</sequence>
<keyword evidence="1" id="KW-0677">Repeat</keyword>
<dbReference type="PROSITE" id="PS50059">
    <property type="entry name" value="FKBP_PPIASE"/>
    <property type="match status" value="1"/>
</dbReference>
<dbReference type="GO" id="GO:0005783">
    <property type="term" value="C:endoplasmic reticulum"/>
    <property type="evidence" value="ECO:0007669"/>
    <property type="project" value="TreeGrafter"/>
</dbReference>
<gene>
    <name evidence="4" type="ORF">QTP70_011217</name>
</gene>
<dbReference type="AlphaFoldDB" id="A0AAE0UNW2"/>
<evidence type="ECO:0000313" key="4">
    <source>
        <dbReference type="EMBL" id="KAK3511592.1"/>
    </source>
</evidence>
<dbReference type="Proteomes" id="UP001274896">
    <property type="component" value="Unassembled WGS sequence"/>
</dbReference>
<keyword evidence="5" id="KW-1185">Reference proteome</keyword>
<dbReference type="Pfam" id="PF00254">
    <property type="entry name" value="FKBP_C"/>
    <property type="match status" value="1"/>
</dbReference>
<feature type="domain" description="PPIase FKBP-type" evidence="3">
    <location>
        <begin position="144"/>
        <end position="218"/>
    </location>
</feature>
<dbReference type="Gene3D" id="3.10.50.40">
    <property type="match status" value="1"/>
</dbReference>
<evidence type="ECO:0000256" key="2">
    <source>
        <dbReference type="PROSITE-ProRule" id="PRU00277"/>
    </source>
</evidence>
<dbReference type="InterPro" id="IPR001179">
    <property type="entry name" value="PPIase_FKBP_dom"/>
</dbReference>
<dbReference type="PANTHER" id="PTHR46046">
    <property type="entry name" value="PEPTIDYLPROLYL ISOMERASE"/>
    <property type="match status" value="1"/>
</dbReference>
<accession>A0AAE0UNW2</accession>
<organism evidence="4 5">
    <name type="scientific">Hemibagrus guttatus</name>
    <dbReference type="NCBI Taxonomy" id="175788"/>
    <lineage>
        <taxon>Eukaryota</taxon>
        <taxon>Metazoa</taxon>
        <taxon>Chordata</taxon>
        <taxon>Craniata</taxon>
        <taxon>Vertebrata</taxon>
        <taxon>Euteleostomi</taxon>
        <taxon>Actinopterygii</taxon>
        <taxon>Neopterygii</taxon>
        <taxon>Teleostei</taxon>
        <taxon>Ostariophysi</taxon>
        <taxon>Siluriformes</taxon>
        <taxon>Bagridae</taxon>
        <taxon>Hemibagrus</taxon>
    </lineage>
</organism>
<protein>
    <recommendedName>
        <fullName evidence="2">peptidylprolyl isomerase</fullName>
        <ecNumber evidence="2">5.2.1.8</ecNumber>
    </recommendedName>
</protein>
<evidence type="ECO:0000313" key="5">
    <source>
        <dbReference type="Proteomes" id="UP001274896"/>
    </source>
</evidence>
<comment type="catalytic activity">
    <reaction evidence="2">
        <text>[protein]-peptidylproline (omega=180) = [protein]-peptidylproline (omega=0)</text>
        <dbReference type="Rhea" id="RHEA:16237"/>
        <dbReference type="Rhea" id="RHEA-COMP:10747"/>
        <dbReference type="Rhea" id="RHEA-COMP:10748"/>
        <dbReference type="ChEBI" id="CHEBI:83833"/>
        <dbReference type="ChEBI" id="CHEBI:83834"/>
        <dbReference type="EC" id="5.2.1.8"/>
    </reaction>
</comment>
<name>A0AAE0UNW2_9TELE</name>
<comment type="caution">
    <text evidence="4">The sequence shown here is derived from an EMBL/GenBank/DDBJ whole genome shotgun (WGS) entry which is preliminary data.</text>
</comment>
<dbReference type="SUPFAM" id="SSF54534">
    <property type="entry name" value="FKBP-like"/>
    <property type="match status" value="1"/>
</dbReference>
<dbReference type="InterPro" id="IPR051989">
    <property type="entry name" value="FKBP-like_isomerase"/>
</dbReference>
<dbReference type="GO" id="GO:0003755">
    <property type="term" value="F:peptidyl-prolyl cis-trans isomerase activity"/>
    <property type="evidence" value="ECO:0007669"/>
    <property type="project" value="UniProtKB-KW"/>
</dbReference>
<reference evidence="4" key="1">
    <citation type="submission" date="2023-06" db="EMBL/GenBank/DDBJ databases">
        <title>Male Hemibagrus guttatus genome.</title>
        <authorList>
            <person name="Bian C."/>
        </authorList>
    </citation>
    <scope>NUCLEOTIDE SEQUENCE</scope>
    <source>
        <strain evidence="4">Male_cb2023</strain>
        <tissue evidence="4">Muscle</tissue>
    </source>
</reference>
<keyword evidence="2" id="KW-0697">Rotamase</keyword>
<dbReference type="InterPro" id="IPR046357">
    <property type="entry name" value="PPIase_dom_sf"/>
</dbReference>